<keyword evidence="1" id="KW-1133">Transmembrane helix</keyword>
<accession>A0A371HBF0</accession>
<dbReference type="EMBL" id="QJKJ01003071">
    <property type="protein sequence ID" value="RDY00112.1"/>
    <property type="molecule type" value="Genomic_DNA"/>
</dbReference>
<organism evidence="2 3">
    <name type="scientific">Mucuna pruriens</name>
    <name type="common">Velvet bean</name>
    <name type="synonym">Dolichos pruriens</name>
    <dbReference type="NCBI Taxonomy" id="157652"/>
    <lineage>
        <taxon>Eukaryota</taxon>
        <taxon>Viridiplantae</taxon>
        <taxon>Streptophyta</taxon>
        <taxon>Embryophyta</taxon>
        <taxon>Tracheophyta</taxon>
        <taxon>Spermatophyta</taxon>
        <taxon>Magnoliopsida</taxon>
        <taxon>eudicotyledons</taxon>
        <taxon>Gunneridae</taxon>
        <taxon>Pentapetalae</taxon>
        <taxon>rosids</taxon>
        <taxon>fabids</taxon>
        <taxon>Fabales</taxon>
        <taxon>Fabaceae</taxon>
        <taxon>Papilionoideae</taxon>
        <taxon>50 kb inversion clade</taxon>
        <taxon>NPAAA clade</taxon>
        <taxon>indigoferoid/millettioid clade</taxon>
        <taxon>Phaseoleae</taxon>
        <taxon>Mucuna</taxon>
    </lineage>
</organism>
<keyword evidence="3" id="KW-1185">Reference proteome</keyword>
<comment type="caution">
    <text evidence="2">The sequence shown here is derived from an EMBL/GenBank/DDBJ whole genome shotgun (WGS) entry which is preliminary data.</text>
</comment>
<sequence length="104" mass="12143">MILIRPLTQTLGDLSLVISCFLDLIYLISWKFKKQMTVFRFSSKNFRVSFISPTLLFYDDQMSLIVILSKKNLTIFFTKSLDLSIFTKFLSKLEMLNINSSVLE</sequence>
<keyword evidence="1" id="KW-0472">Membrane</keyword>
<dbReference type="Proteomes" id="UP000257109">
    <property type="component" value="Unassembled WGS sequence"/>
</dbReference>
<feature type="non-terminal residue" evidence="2">
    <location>
        <position position="1"/>
    </location>
</feature>
<proteinExistence type="predicted"/>
<gene>
    <name evidence="2" type="ORF">CR513_16753</name>
</gene>
<protein>
    <submittedName>
        <fullName evidence="2">Uncharacterized protein</fullName>
    </submittedName>
</protein>
<feature type="non-terminal residue" evidence="2">
    <location>
        <position position="104"/>
    </location>
</feature>
<evidence type="ECO:0000313" key="2">
    <source>
        <dbReference type="EMBL" id="RDY00112.1"/>
    </source>
</evidence>
<evidence type="ECO:0000313" key="3">
    <source>
        <dbReference type="Proteomes" id="UP000257109"/>
    </source>
</evidence>
<feature type="transmembrane region" description="Helical" evidence="1">
    <location>
        <begin position="14"/>
        <end position="32"/>
    </location>
</feature>
<dbReference type="AlphaFoldDB" id="A0A371HBF0"/>
<reference evidence="2" key="1">
    <citation type="submission" date="2018-05" db="EMBL/GenBank/DDBJ databases">
        <title>Draft genome of Mucuna pruriens seed.</title>
        <authorList>
            <person name="Nnadi N.E."/>
            <person name="Vos R."/>
            <person name="Hasami M.H."/>
            <person name="Devisetty U.K."/>
            <person name="Aguiy J.C."/>
        </authorList>
    </citation>
    <scope>NUCLEOTIDE SEQUENCE [LARGE SCALE GENOMIC DNA]</scope>
    <source>
        <strain evidence="2">JCA_2017</strain>
    </source>
</reference>
<keyword evidence="1" id="KW-0812">Transmembrane</keyword>
<name>A0A371HBF0_MUCPR</name>
<evidence type="ECO:0000256" key="1">
    <source>
        <dbReference type="SAM" id="Phobius"/>
    </source>
</evidence>